<keyword evidence="3" id="KW-0106">Calcium</keyword>
<dbReference type="EMBL" id="FN649728">
    <property type="protein sequence ID" value="CBN77573.1"/>
    <property type="molecule type" value="Genomic_DNA"/>
</dbReference>
<dbReference type="OrthoDB" id="191686at2759"/>
<dbReference type="InParanoid" id="D8LMG3"/>
<evidence type="ECO:0000259" key="4">
    <source>
        <dbReference type="PROSITE" id="PS50222"/>
    </source>
</evidence>
<dbReference type="InterPro" id="IPR002048">
    <property type="entry name" value="EF_hand_dom"/>
</dbReference>
<dbReference type="PROSITE" id="PS00018">
    <property type="entry name" value="EF_HAND_1"/>
    <property type="match status" value="1"/>
</dbReference>
<accession>D8LMG3</accession>
<dbReference type="OMA" id="HILTSYC"/>
<gene>
    <name evidence="5" type="ORF">Esi_0004_0173</name>
</gene>
<dbReference type="EMBL" id="FN648596">
    <property type="protein sequence ID" value="CBN77573.1"/>
    <property type="molecule type" value="Genomic_DNA"/>
</dbReference>
<dbReference type="InterPro" id="IPR018247">
    <property type="entry name" value="EF_Hand_1_Ca_BS"/>
</dbReference>
<dbReference type="PROSITE" id="PS50222">
    <property type="entry name" value="EF_HAND_2"/>
    <property type="match status" value="2"/>
</dbReference>
<evidence type="ECO:0000256" key="1">
    <source>
        <dbReference type="ARBA" id="ARBA00022723"/>
    </source>
</evidence>
<dbReference type="InterPro" id="IPR011992">
    <property type="entry name" value="EF-hand-dom_pair"/>
</dbReference>
<keyword evidence="6" id="KW-1185">Reference proteome</keyword>
<proteinExistence type="predicted"/>
<keyword evidence="1" id="KW-0479">Metal-binding</keyword>
<protein>
    <recommendedName>
        <fullName evidence="4">EF-hand domain-containing protein</fullName>
    </recommendedName>
</protein>
<evidence type="ECO:0000256" key="3">
    <source>
        <dbReference type="ARBA" id="ARBA00022837"/>
    </source>
</evidence>
<dbReference type="Gene3D" id="1.10.238.10">
    <property type="entry name" value="EF-hand"/>
    <property type="match status" value="1"/>
</dbReference>
<dbReference type="Proteomes" id="UP000002630">
    <property type="component" value="Linkage Group LG03"/>
</dbReference>
<evidence type="ECO:0000256" key="2">
    <source>
        <dbReference type="ARBA" id="ARBA00022737"/>
    </source>
</evidence>
<name>D8LMG3_ECTSI</name>
<organism evidence="5 6">
    <name type="scientific">Ectocarpus siliculosus</name>
    <name type="common">Brown alga</name>
    <name type="synonym">Conferva siliculosa</name>
    <dbReference type="NCBI Taxonomy" id="2880"/>
    <lineage>
        <taxon>Eukaryota</taxon>
        <taxon>Sar</taxon>
        <taxon>Stramenopiles</taxon>
        <taxon>Ochrophyta</taxon>
        <taxon>PX clade</taxon>
        <taxon>Phaeophyceae</taxon>
        <taxon>Ectocarpales</taxon>
        <taxon>Ectocarpaceae</taxon>
        <taxon>Ectocarpus</taxon>
    </lineage>
</organism>
<dbReference type="PANTHER" id="PTHR45942">
    <property type="entry name" value="PROTEIN PHOSPATASE 3 REGULATORY SUBUNIT B ALPHA ISOFORM TYPE 1"/>
    <property type="match status" value="1"/>
</dbReference>
<feature type="domain" description="EF-hand" evidence="4">
    <location>
        <begin position="5"/>
        <end position="40"/>
    </location>
</feature>
<sequence>MLTNENIEALWEVFKQFDLKREGLISRQAFFEGIIQEERNEFGNAIFTLVDPEDEETLEFGEFVQAVCTFCCFCVTDMLKFCFMVYDKDRSGLMEMEELHHFIKVLHSSNVTNNIQGAMSHLQLDEHGRLPFDSFKIMNKNFPQVLYPVFRLQQSTQRAILGNKWWKKKMCT</sequence>
<dbReference type="eggNOG" id="KOG0034">
    <property type="taxonomic scope" value="Eukaryota"/>
</dbReference>
<dbReference type="STRING" id="2880.D8LMG3"/>
<dbReference type="SUPFAM" id="SSF47473">
    <property type="entry name" value="EF-hand"/>
    <property type="match status" value="1"/>
</dbReference>
<dbReference type="GO" id="GO:0005509">
    <property type="term" value="F:calcium ion binding"/>
    <property type="evidence" value="ECO:0007669"/>
    <property type="project" value="InterPro"/>
</dbReference>
<evidence type="ECO:0000313" key="5">
    <source>
        <dbReference type="EMBL" id="CBN77573.1"/>
    </source>
</evidence>
<keyword evidence="2" id="KW-0677">Repeat</keyword>
<feature type="domain" description="EF-hand" evidence="4">
    <location>
        <begin position="74"/>
        <end position="109"/>
    </location>
</feature>
<dbReference type="AlphaFoldDB" id="D8LMG3"/>
<reference evidence="5 6" key="1">
    <citation type="journal article" date="2010" name="Nature">
        <title>The Ectocarpus genome and the independent evolution of multicellularity in brown algae.</title>
        <authorList>
            <person name="Cock J.M."/>
            <person name="Sterck L."/>
            <person name="Rouze P."/>
            <person name="Scornet D."/>
            <person name="Allen A.E."/>
            <person name="Amoutzias G."/>
            <person name="Anthouard V."/>
            <person name="Artiguenave F."/>
            <person name="Aury J.M."/>
            <person name="Badger J.H."/>
            <person name="Beszteri B."/>
            <person name="Billiau K."/>
            <person name="Bonnet E."/>
            <person name="Bothwell J.H."/>
            <person name="Bowler C."/>
            <person name="Boyen C."/>
            <person name="Brownlee C."/>
            <person name="Carrano C.J."/>
            <person name="Charrier B."/>
            <person name="Cho G.Y."/>
            <person name="Coelho S.M."/>
            <person name="Collen J."/>
            <person name="Corre E."/>
            <person name="Da Silva C."/>
            <person name="Delage L."/>
            <person name="Delaroque N."/>
            <person name="Dittami S.M."/>
            <person name="Doulbeau S."/>
            <person name="Elias M."/>
            <person name="Farnham G."/>
            <person name="Gachon C.M."/>
            <person name="Gschloessl B."/>
            <person name="Heesch S."/>
            <person name="Jabbari K."/>
            <person name="Jubin C."/>
            <person name="Kawai H."/>
            <person name="Kimura K."/>
            <person name="Kloareg B."/>
            <person name="Kupper F.C."/>
            <person name="Lang D."/>
            <person name="Le Bail A."/>
            <person name="Leblanc C."/>
            <person name="Lerouge P."/>
            <person name="Lohr M."/>
            <person name="Lopez P.J."/>
            <person name="Martens C."/>
            <person name="Maumus F."/>
            <person name="Michel G."/>
            <person name="Miranda-Saavedra D."/>
            <person name="Morales J."/>
            <person name="Moreau H."/>
            <person name="Motomura T."/>
            <person name="Nagasato C."/>
            <person name="Napoli C.A."/>
            <person name="Nelson D.R."/>
            <person name="Nyvall-Collen P."/>
            <person name="Peters A.F."/>
            <person name="Pommier C."/>
            <person name="Potin P."/>
            <person name="Poulain J."/>
            <person name="Quesneville H."/>
            <person name="Read B."/>
            <person name="Rensing S.A."/>
            <person name="Ritter A."/>
            <person name="Rousvoal S."/>
            <person name="Samanta M."/>
            <person name="Samson G."/>
            <person name="Schroeder D.C."/>
            <person name="Segurens B."/>
            <person name="Strittmatter M."/>
            <person name="Tonon T."/>
            <person name="Tregear J.W."/>
            <person name="Valentin K."/>
            <person name="von Dassow P."/>
            <person name="Yamagishi T."/>
            <person name="Van de Peer Y."/>
            <person name="Wincker P."/>
        </authorList>
    </citation>
    <scope>NUCLEOTIDE SEQUENCE [LARGE SCALE GENOMIC DNA]</scope>
    <source>
        <strain evidence="6">Ec32 / CCAP1310/4</strain>
    </source>
</reference>
<evidence type="ECO:0000313" key="6">
    <source>
        <dbReference type="Proteomes" id="UP000002630"/>
    </source>
</evidence>